<organism evidence="4">
    <name type="scientific">Streptomyces sp. CNH287</name>
    <dbReference type="NCBI Taxonomy" id="1288082"/>
    <lineage>
        <taxon>Bacteria</taxon>
        <taxon>Bacillati</taxon>
        <taxon>Actinomycetota</taxon>
        <taxon>Actinomycetes</taxon>
        <taxon>Kitasatosporales</taxon>
        <taxon>Streptomycetaceae</taxon>
        <taxon>Streptomyces</taxon>
    </lineage>
</organism>
<evidence type="ECO:0000256" key="2">
    <source>
        <dbReference type="PROSITE-ProRule" id="PRU00335"/>
    </source>
</evidence>
<dbReference type="SUPFAM" id="SSF46689">
    <property type="entry name" value="Homeodomain-like"/>
    <property type="match status" value="1"/>
</dbReference>
<name>U6A200_9ACTN</name>
<dbReference type="Pfam" id="PF00440">
    <property type="entry name" value="TetR_N"/>
    <property type="match status" value="1"/>
</dbReference>
<evidence type="ECO:0000256" key="1">
    <source>
        <dbReference type="ARBA" id="ARBA00023125"/>
    </source>
</evidence>
<dbReference type="PANTHER" id="PTHR30055">
    <property type="entry name" value="HTH-TYPE TRANSCRIPTIONAL REGULATOR RUTR"/>
    <property type="match status" value="1"/>
</dbReference>
<dbReference type="GO" id="GO:0003700">
    <property type="term" value="F:DNA-binding transcription factor activity"/>
    <property type="evidence" value="ECO:0007669"/>
    <property type="project" value="TreeGrafter"/>
</dbReference>
<dbReference type="OrthoDB" id="3210235at2"/>
<reference evidence="4" key="1">
    <citation type="journal article" date="2013" name="J. Am. Chem. Soc.">
        <title>Flavin-linked oxidase catalyzes pyrrolizine formation of dichloropyrrole-containing polyketide extender unit in chlorizidine a.</title>
        <authorList>
            <person name="Mantovani S.M."/>
            <person name="Moore B.S."/>
        </authorList>
    </citation>
    <scope>NUCLEOTIDE SEQUENCE</scope>
    <source>
        <strain evidence="4">CNH-287</strain>
    </source>
</reference>
<gene>
    <name evidence="4" type="primary">clz12</name>
</gene>
<dbReference type="InterPro" id="IPR009057">
    <property type="entry name" value="Homeodomain-like_sf"/>
</dbReference>
<keyword evidence="1 2" id="KW-0238">DNA-binding</keyword>
<dbReference type="InterPro" id="IPR001647">
    <property type="entry name" value="HTH_TetR"/>
</dbReference>
<dbReference type="AlphaFoldDB" id="U6A200"/>
<dbReference type="PROSITE" id="PS50977">
    <property type="entry name" value="HTH_TETR_2"/>
    <property type="match status" value="1"/>
</dbReference>
<feature type="DNA-binding region" description="H-T-H motif" evidence="2">
    <location>
        <begin position="35"/>
        <end position="54"/>
    </location>
</feature>
<dbReference type="Gene3D" id="1.10.10.60">
    <property type="entry name" value="Homeodomain-like"/>
    <property type="match status" value="1"/>
</dbReference>
<dbReference type="Pfam" id="PF17920">
    <property type="entry name" value="TetR_C_16"/>
    <property type="match status" value="1"/>
</dbReference>
<dbReference type="PRINTS" id="PR00455">
    <property type="entry name" value="HTHTETR"/>
</dbReference>
<proteinExistence type="predicted"/>
<sequence>MAQRTGRRPGNRDTSGEILAAARTIFSERGYDSASIRQIAAMAGVDAALVHHYFGTKEQLFRDVVDIPVEPAALIADIFGAGVEAVPERIVQSFLGICEGPATGPALFGLLRGAVSHQWQGLLLREYFTTQIIRRVLSRLDTVVDPAEIPLRASLVSSQLIGLTLARYIFHYEPLASVRSELVVKLVAPNIQRYILGELDLTEEDARQLVTVLTGLEDAGK</sequence>
<dbReference type="InterPro" id="IPR036271">
    <property type="entry name" value="Tet_transcr_reg_TetR-rel_C_sf"/>
</dbReference>
<dbReference type="SUPFAM" id="SSF48498">
    <property type="entry name" value="Tetracyclin repressor-like, C-terminal domain"/>
    <property type="match status" value="1"/>
</dbReference>
<feature type="domain" description="HTH tetR-type" evidence="3">
    <location>
        <begin position="12"/>
        <end position="72"/>
    </location>
</feature>
<dbReference type="EMBL" id="KF585133">
    <property type="protein sequence ID" value="AHA12084.1"/>
    <property type="molecule type" value="Genomic_DNA"/>
</dbReference>
<dbReference type="InterPro" id="IPR041678">
    <property type="entry name" value="TetR_C_16"/>
</dbReference>
<dbReference type="Gene3D" id="1.10.357.10">
    <property type="entry name" value="Tetracycline Repressor, domain 2"/>
    <property type="match status" value="1"/>
</dbReference>
<evidence type="ECO:0000259" key="3">
    <source>
        <dbReference type="PROSITE" id="PS50977"/>
    </source>
</evidence>
<accession>U6A200</accession>
<protein>
    <submittedName>
        <fullName evidence="4">Transcriptional regulator</fullName>
    </submittedName>
</protein>
<dbReference type="InterPro" id="IPR050109">
    <property type="entry name" value="HTH-type_TetR-like_transc_reg"/>
</dbReference>
<dbReference type="PANTHER" id="PTHR30055:SF235">
    <property type="entry name" value="TRANSCRIPTIONAL REGULATORY PROTEIN"/>
    <property type="match status" value="1"/>
</dbReference>
<dbReference type="GO" id="GO:0000976">
    <property type="term" value="F:transcription cis-regulatory region binding"/>
    <property type="evidence" value="ECO:0007669"/>
    <property type="project" value="TreeGrafter"/>
</dbReference>
<evidence type="ECO:0000313" key="4">
    <source>
        <dbReference type="EMBL" id="AHA12084.1"/>
    </source>
</evidence>
<reference evidence="4" key="2">
    <citation type="submission" date="2013-08" db="EMBL/GenBank/DDBJ databases">
        <authorList>
            <person name="Moraes Mantovani S."/>
            <person name="Moore B.S."/>
        </authorList>
    </citation>
    <scope>NUCLEOTIDE SEQUENCE</scope>
    <source>
        <strain evidence="4">CNH-287</strain>
    </source>
</reference>